<organism evidence="5">
    <name type="scientific">Rhipicephalus microplus</name>
    <name type="common">Cattle tick</name>
    <name type="synonym">Boophilus microplus</name>
    <dbReference type="NCBI Taxonomy" id="6941"/>
    <lineage>
        <taxon>Eukaryota</taxon>
        <taxon>Metazoa</taxon>
        <taxon>Ecdysozoa</taxon>
        <taxon>Arthropoda</taxon>
        <taxon>Chelicerata</taxon>
        <taxon>Arachnida</taxon>
        <taxon>Acari</taxon>
        <taxon>Parasitiformes</taxon>
        <taxon>Ixodida</taxon>
        <taxon>Ixodoidea</taxon>
        <taxon>Ixodidae</taxon>
        <taxon>Rhipicephalinae</taxon>
        <taxon>Rhipicephalus</taxon>
        <taxon>Boophilus</taxon>
    </lineage>
</organism>
<accession>A0A6G5A7H9</accession>
<evidence type="ECO:0000256" key="2">
    <source>
        <dbReference type="ARBA" id="ARBA00022900"/>
    </source>
</evidence>
<sequence length="159" mass="18335">MSAGIMQTAKYRTVIFVMAAVITCSVIDKTAARKADHPRCLQPIKETIGSCHNGIVEQRWGFDSATGRCVKFWYASCYKNKNNFETPRKCLETCKRDSQCLKKPKKSWWNWLKLFNTFYFDVDKVKCLERKTPTKQPAKRRTSSALVRNAKLNVCQALL</sequence>
<evidence type="ECO:0000313" key="5">
    <source>
        <dbReference type="EMBL" id="NIE46749.1"/>
    </source>
</evidence>
<dbReference type="SUPFAM" id="SSF57362">
    <property type="entry name" value="BPTI-like"/>
    <property type="match status" value="1"/>
</dbReference>
<dbReference type="PANTHER" id="PTHR10083">
    <property type="entry name" value="KUNITZ-TYPE PROTEASE INHIBITOR-RELATED"/>
    <property type="match status" value="1"/>
</dbReference>
<dbReference type="PANTHER" id="PTHR10083:SF374">
    <property type="entry name" value="BPTI_KUNITZ INHIBITOR DOMAIN-CONTAINING PROTEIN"/>
    <property type="match status" value="1"/>
</dbReference>
<dbReference type="GO" id="GO:0005615">
    <property type="term" value="C:extracellular space"/>
    <property type="evidence" value="ECO:0007669"/>
    <property type="project" value="TreeGrafter"/>
</dbReference>
<evidence type="ECO:0000259" key="4">
    <source>
        <dbReference type="PROSITE" id="PS50279"/>
    </source>
</evidence>
<reference evidence="5" key="1">
    <citation type="submission" date="2020-03" db="EMBL/GenBank/DDBJ databases">
        <title>A transcriptome and proteome of the tick Rhipicephalus microplus shaped by the genetic composition of its hosts and developmental stage.</title>
        <authorList>
            <person name="Garcia G.R."/>
            <person name="Ribeiro J.M.C."/>
            <person name="Maruyama S.R."/>
            <person name="Gardinasse L.G."/>
            <person name="Nelson K."/>
            <person name="Ferreira B.R."/>
            <person name="Andrade T.G."/>
            <person name="Santos I.K.F.M."/>
        </authorList>
    </citation>
    <scope>NUCLEOTIDE SEQUENCE</scope>
    <source>
        <strain evidence="5">NSGR</strain>
        <tissue evidence="5">Salivary glands</tissue>
    </source>
</reference>
<dbReference type="InterPro" id="IPR050098">
    <property type="entry name" value="TFPI/VKTCI-like"/>
</dbReference>
<keyword evidence="3" id="KW-1015">Disulfide bond</keyword>
<dbReference type="VEuPathDB" id="VectorBase:LOC119166745"/>
<proteinExistence type="predicted"/>
<dbReference type="InterPro" id="IPR002223">
    <property type="entry name" value="Kunitz_BPTI"/>
</dbReference>
<protein>
    <submittedName>
        <fullName evidence="5">Putative serine proteinase inhibitor</fullName>
    </submittedName>
</protein>
<evidence type="ECO:0000256" key="1">
    <source>
        <dbReference type="ARBA" id="ARBA00022690"/>
    </source>
</evidence>
<keyword evidence="2" id="KW-0722">Serine protease inhibitor</keyword>
<feature type="domain" description="BPTI/Kunitz inhibitor" evidence="4">
    <location>
        <begin position="40"/>
        <end position="94"/>
    </location>
</feature>
<dbReference type="InterPro" id="IPR036880">
    <property type="entry name" value="Kunitz_BPTI_sf"/>
</dbReference>
<keyword evidence="1" id="KW-0646">Protease inhibitor</keyword>
<dbReference type="Gene3D" id="4.10.410.10">
    <property type="entry name" value="Pancreatic trypsin inhibitor Kunitz domain"/>
    <property type="match status" value="1"/>
</dbReference>
<dbReference type="Pfam" id="PF00014">
    <property type="entry name" value="Kunitz_BPTI"/>
    <property type="match status" value="1"/>
</dbReference>
<dbReference type="AlphaFoldDB" id="A0A6G5A7H9"/>
<dbReference type="CDD" id="cd00109">
    <property type="entry name" value="Kunitz-type"/>
    <property type="match status" value="1"/>
</dbReference>
<dbReference type="EMBL" id="GIKN01004476">
    <property type="protein sequence ID" value="NIE46749.1"/>
    <property type="molecule type" value="Transcribed_RNA"/>
</dbReference>
<name>A0A6G5A7H9_RHIMP</name>
<evidence type="ECO:0000256" key="3">
    <source>
        <dbReference type="ARBA" id="ARBA00023157"/>
    </source>
</evidence>
<dbReference type="GO" id="GO:0004867">
    <property type="term" value="F:serine-type endopeptidase inhibitor activity"/>
    <property type="evidence" value="ECO:0007669"/>
    <property type="project" value="UniProtKB-KW"/>
</dbReference>
<dbReference type="PROSITE" id="PS50279">
    <property type="entry name" value="BPTI_KUNITZ_2"/>
    <property type="match status" value="1"/>
</dbReference>
<dbReference type="SMART" id="SM00131">
    <property type="entry name" value="KU"/>
    <property type="match status" value="1"/>
</dbReference>